<proteinExistence type="predicted"/>
<organism evidence="1 2">
    <name type="scientific">Ancylostoma duodenale</name>
    <dbReference type="NCBI Taxonomy" id="51022"/>
    <lineage>
        <taxon>Eukaryota</taxon>
        <taxon>Metazoa</taxon>
        <taxon>Ecdysozoa</taxon>
        <taxon>Nematoda</taxon>
        <taxon>Chromadorea</taxon>
        <taxon>Rhabditida</taxon>
        <taxon>Rhabditina</taxon>
        <taxon>Rhabditomorpha</taxon>
        <taxon>Strongyloidea</taxon>
        <taxon>Ancylostomatidae</taxon>
        <taxon>Ancylostomatinae</taxon>
        <taxon>Ancylostoma</taxon>
    </lineage>
</organism>
<accession>A0A0C2BYA1</accession>
<reference evidence="1 2" key="1">
    <citation type="submission" date="2013-12" db="EMBL/GenBank/DDBJ databases">
        <title>Draft genome of the parsitic nematode Ancylostoma duodenale.</title>
        <authorList>
            <person name="Mitreva M."/>
        </authorList>
    </citation>
    <scope>NUCLEOTIDE SEQUENCE [LARGE SCALE GENOMIC DNA]</scope>
    <source>
        <strain evidence="1 2">Zhejiang</strain>
    </source>
</reference>
<name>A0A0C2BYA1_9BILA</name>
<dbReference type="Proteomes" id="UP000054047">
    <property type="component" value="Unassembled WGS sequence"/>
</dbReference>
<dbReference type="EMBL" id="KN755942">
    <property type="protein sequence ID" value="KIH48948.1"/>
    <property type="molecule type" value="Genomic_DNA"/>
</dbReference>
<feature type="non-terminal residue" evidence="1">
    <location>
        <position position="106"/>
    </location>
</feature>
<evidence type="ECO:0000313" key="2">
    <source>
        <dbReference type="Proteomes" id="UP000054047"/>
    </source>
</evidence>
<dbReference type="AlphaFoldDB" id="A0A0C2BYA1"/>
<sequence>MMIQIKRDKAINAHTSKIVETPSHIDQSALEVRQQREKAAELLRGFDTVIEQLKQIRIPGPLLAYSRGQSDRASHTDLSLYAWISASDPQHSLQDLVEQVKEQITN</sequence>
<dbReference type="OrthoDB" id="447953at2759"/>
<keyword evidence="2" id="KW-1185">Reference proteome</keyword>
<gene>
    <name evidence="1" type="ORF">ANCDUO_20979</name>
</gene>
<protein>
    <submittedName>
        <fullName evidence="1">Uncharacterized protein</fullName>
    </submittedName>
</protein>
<evidence type="ECO:0000313" key="1">
    <source>
        <dbReference type="EMBL" id="KIH48948.1"/>
    </source>
</evidence>